<organism evidence="1 2">
    <name type="scientific">Variovorax ginsengisoli</name>
    <dbReference type="NCBI Taxonomy" id="363844"/>
    <lineage>
        <taxon>Bacteria</taxon>
        <taxon>Pseudomonadati</taxon>
        <taxon>Pseudomonadota</taxon>
        <taxon>Betaproteobacteria</taxon>
        <taxon>Burkholderiales</taxon>
        <taxon>Comamonadaceae</taxon>
        <taxon>Variovorax</taxon>
    </lineage>
</organism>
<sequence length="46" mass="4695">MSREDTQANVSQVTMGQDLQLVAGRDLTLEGTQTSVGGTVSEGAGV</sequence>
<dbReference type="RefSeq" id="WP_307687700.1">
    <property type="nucleotide sequence ID" value="NZ_JAUSRO010000001.1"/>
</dbReference>
<name>A0ABT9S0Y9_9BURK</name>
<comment type="caution">
    <text evidence="1">The sequence shown here is derived from an EMBL/GenBank/DDBJ whole genome shotgun (WGS) entry which is preliminary data.</text>
</comment>
<protein>
    <submittedName>
        <fullName evidence="1">Uncharacterized protein</fullName>
    </submittedName>
</protein>
<evidence type="ECO:0000313" key="1">
    <source>
        <dbReference type="EMBL" id="MDP9897875.1"/>
    </source>
</evidence>
<keyword evidence="2" id="KW-1185">Reference proteome</keyword>
<evidence type="ECO:0000313" key="2">
    <source>
        <dbReference type="Proteomes" id="UP001226867"/>
    </source>
</evidence>
<dbReference type="Proteomes" id="UP001226867">
    <property type="component" value="Unassembled WGS sequence"/>
</dbReference>
<dbReference type="EMBL" id="JAUSRO010000001">
    <property type="protein sequence ID" value="MDP9897875.1"/>
    <property type="molecule type" value="Genomic_DNA"/>
</dbReference>
<proteinExistence type="predicted"/>
<accession>A0ABT9S0Y9</accession>
<gene>
    <name evidence="1" type="ORF">J2W36_000108</name>
</gene>
<reference evidence="1 2" key="1">
    <citation type="submission" date="2023-07" db="EMBL/GenBank/DDBJ databases">
        <title>Sorghum-associated microbial communities from plants grown in Nebraska, USA.</title>
        <authorList>
            <person name="Schachtman D."/>
        </authorList>
    </citation>
    <scope>NUCLEOTIDE SEQUENCE [LARGE SCALE GENOMIC DNA]</scope>
    <source>
        <strain evidence="1 2">DS1607</strain>
    </source>
</reference>